<dbReference type="GeneID" id="90644664"/>
<accession>A0ABZ0P297</accession>
<sequence length="377" mass="42635">MSTTSGYTKCAACGKNPPRPTLICGDCREGLDLDGRQDRTPYCTTQCRQLDLTNHQKQCGRANRRKQIYRAGRLLQLTFYHFRDLSFDLKIDRVEEHDRRMVLYDGISRTIEEVDLTIDTSICALKRVAFDGKAIADISAHIVLSVETVDGDAFVFDISGAQFGQPCPVLPLQYFMDLYRKPEIKFVSKFGSAHSRNIPMMECILEDPEKDVGALALQAHMARALNECVEPWEEKREMSFNELLNSPRPRFDKLAKDFFSVAYDSIVKGAKILEHFTEVVDVGQLIQMLDPVPLIPRPSTVLVTNNVEGSTMYQLWIAQHRARIQTQRGPVWWANHEPELKNGGGIIVHLHEGSEPDEEAMIEAASAFLEEYCGHSG</sequence>
<evidence type="ECO:0008006" key="3">
    <source>
        <dbReference type="Google" id="ProtNLM"/>
    </source>
</evidence>
<dbReference type="Proteomes" id="UP001302367">
    <property type="component" value="Chromosome 7"/>
</dbReference>
<gene>
    <name evidence="1" type="ORF">RHO25_010575</name>
</gene>
<dbReference type="EMBL" id="CP134190">
    <property type="protein sequence ID" value="WPB05920.1"/>
    <property type="molecule type" value="Genomic_DNA"/>
</dbReference>
<proteinExistence type="predicted"/>
<protein>
    <recommendedName>
        <fullName evidence="3">Suppressor of anucleate metulae protein B</fullName>
    </recommendedName>
</protein>
<evidence type="ECO:0000313" key="2">
    <source>
        <dbReference type="Proteomes" id="UP001302367"/>
    </source>
</evidence>
<keyword evidence="2" id="KW-1185">Reference proteome</keyword>
<evidence type="ECO:0000313" key="1">
    <source>
        <dbReference type="EMBL" id="WPB05920.1"/>
    </source>
</evidence>
<organism evidence="1 2">
    <name type="scientific">Cercospora beticola</name>
    <name type="common">Sugarbeet leaf spot fungus</name>
    <dbReference type="NCBI Taxonomy" id="122368"/>
    <lineage>
        <taxon>Eukaryota</taxon>
        <taxon>Fungi</taxon>
        <taxon>Dikarya</taxon>
        <taxon>Ascomycota</taxon>
        <taxon>Pezizomycotina</taxon>
        <taxon>Dothideomycetes</taxon>
        <taxon>Dothideomycetidae</taxon>
        <taxon>Mycosphaerellales</taxon>
        <taxon>Mycosphaerellaceae</taxon>
        <taxon>Cercospora</taxon>
    </lineage>
</organism>
<reference evidence="1 2" key="1">
    <citation type="submission" date="2023-09" db="EMBL/GenBank/DDBJ databases">
        <title>Complete-Gapless Cercospora beticola genome.</title>
        <authorList>
            <person name="Wyatt N.A."/>
            <person name="Spanner R.E."/>
            <person name="Bolton M.D."/>
        </authorList>
    </citation>
    <scope>NUCLEOTIDE SEQUENCE [LARGE SCALE GENOMIC DNA]</scope>
    <source>
        <strain evidence="1">Cb09-40</strain>
    </source>
</reference>
<dbReference type="RefSeq" id="XP_065459374.1">
    <property type="nucleotide sequence ID" value="XM_065603302.1"/>
</dbReference>
<dbReference type="Gene3D" id="6.10.140.2220">
    <property type="match status" value="1"/>
</dbReference>
<name>A0ABZ0P297_CERBT</name>